<name>A0A543DA93_9PSEU</name>
<comment type="caution">
    <text evidence="2">The sequence shown here is derived from an EMBL/GenBank/DDBJ whole genome shotgun (WGS) entry which is preliminary data.</text>
</comment>
<dbReference type="AlphaFoldDB" id="A0A543DA93"/>
<evidence type="ECO:0000256" key="1">
    <source>
        <dbReference type="SAM" id="MobiDB-lite"/>
    </source>
</evidence>
<organism evidence="2 3">
    <name type="scientific">Pseudonocardia kunmingensis</name>
    <dbReference type="NCBI Taxonomy" id="630975"/>
    <lineage>
        <taxon>Bacteria</taxon>
        <taxon>Bacillati</taxon>
        <taxon>Actinomycetota</taxon>
        <taxon>Actinomycetes</taxon>
        <taxon>Pseudonocardiales</taxon>
        <taxon>Pseudonocardiaceae</taxon>
        <taxon>Pseudonocardia</taxon>
    </lineage>
</organism>
<feature type="compositionally biased region" description="Low complexity" evidence="1">
    <location>
        <begin position="220"/>
        <end position="242"/>
    </location>
</feature>
<dbReference type="EMBL" id="VFPA01000004">
    <property type="protein sequence ID" value="TQM06240.1"/>
    <property type="molecule type" value="Genomic_DNA"/>
</dbReference>
<dbReference type="OrthoDB" id="5189864at2"/>
<protein>
    <submittedName>
        <fullName evidence="2">Heparin binding hemagglutinin HbhA</fullName>
    </submittedName>
</protein>
<sequence>MAVDLPTTADVRKARHDAAKTAAERAELARTPLLAVLGAGDLAVTAVSKAVAAARTRAASQAEGVQHRVADLPQHLNGEELRKTVAGLRTQAEHAYAGFAEQGERTWGRIRKQPQVKEALARIEGYTEKLDARVDDLVDDARDATEKALTVVTTQTRSTGERVARATQRFTGRTAETVAEVSRDASTTVAHAGTDAAESISGAGAEVAHETRSTTRKAANRTAPKTAPKAAPKAAASKPAPRNGASNGTSGS</sequence>
<evidence type="ECO:0000313" key="2">
    <source>
        <dbReference type="EMBL" id="TQM06240.1"/>
    </source>
</evidence>
<dbReference type="RefSeq" id="WP_142059967.1">
    <property type="nucleotide sequence ID" value="NZ_VFPA01000004.1"/>
</dbReference>
<feature type="region of interest" description="Disordered" evidence="1">
    <location>
        <begin position="197"/>
        <end position="252"/>
    </location>
</feature>
<dbReference type="Proteomes" id="UP000315677">
    <property type="component" value="Unassembled WGS sequence"/>
</dbReference>
<accession>A0A543DA93</accession>
<evidence type="ECO:0000313" key="3">
    <source>
        <dbReference type="Proteomes" id="UP000315677"/>
    </source>
</evidence>
<proteinExistence type="predicted"/>
<gene>
    <name evidence="2" type="ORF">FB558_6485</name>
</gene>
<keyword evidence="3" id="KW-1185">Reference proteome</keyword>
<reference evidence="2 3" key="1">
    <citation type="submission" date="2019-06" db="EMBL/GenBank/DDBJ databases">
        <title>Sequencing the genomes of 1000 actinobacteria strains.</title>
        <authorList>
            <person name="Klenk H.-P."/>
        </authorList>
    </citation>
    <scope>NUCLEOTIDE SEQUENCE [LARGE SCALE GENOMIC DNA]</scope>
    <source>
        <strain evidence="2 3">DSM 45301</strain>
    </source>
</reference>